<evidence type="ECO:0000313" key="1">
    <source>
        <dbReference type="EMBL" id="QNR70500.1"/>
    </source>
</evidence>
<organism evidence="1 2">
    <name type="scientific">Paenibacillus peoriae</name>
    <dbReference type="NCBI Taxonomy" id="59893"/>
    <lineage>
        <taxon>Bacteria</taxon>
        <taxon>Bacillati</taxon>
        <taxon>Bacillota</taxon>
        <taxon>Bacilli</taxon>
        <taxon>Bacillales</taxon>
        <taxon>Paenibacillaceae</taxon>
        <taxon>Paenibacillus</taxon>
    </lineage>
</organism>
<dbReference type="EMBL" id="CP061173">
    <property type="protein sequence ID" value="QNR70500.1"/>
    <property type="molecule type" value="Genomic_DNA"/>
</dbReference>
<proteinExistence type="predicted"/>
<dbReference type="Proteomes" id="UP000516384">
    <property type="component" value="Plasmid pPlas1"/>
</dbReference>
<evidence type="ECO:0000313" key="2">
    <source>
        <dbReference type="Proteomes" id="UP000516384"/>
    </source>
</evidence>
<sequence>MSAVFGLDQILSGGTEFVTFEEGKPKTLLILDWFDKLGAIREHYEPSLNPKYVRCPGKEVCPLCAANPGKFPALRIKFRIYDPVDQKVKMVSLAKSHIQKLNADFNLDEVDPTKAFVTIHRTGKGAQDTSYSARQYKANPEQGKPAYELPDLEALDKPDITPQLTAHTPEEIQNIMNAMVAGAVGSGAAVTGVAPAAPAGDRKLPF</sequence>
<gene>
    <name evidence="1" type="ORF">IAQ67_28740</name>
</gene>
<dbReference type="AlphaFoldDB" id="A0A7H0YHE2"/>
<evidence type="ECO:0008006" key="3">
    <source>
        <dbReference type="Google" id="ProtNLM"/>
    </source>
</evidence>
<name>A0A7H0YHE2_9BACL</name>
<geneLocation type="plasmid" evidence="1 2">
    <name>pPlas1</name>
</geneLocation>
<keyword evidence="1" id="KW-0614">Plasmid</keyword>
<protein>
    <recommendedName>
        <fullName evidence="3">Bacteriophage T4 Gp32 single-stranded DNA-binding domain-containing protein</fullName>
    </recommendedName>
</protein>
<reference evidence="1 2" key="1">
    <citation type="submission" date="2020-09" db="EMBL/GenBank/DDBJ databases">
        <title>Characterization of Paenibacillus peoriae strain ZF390 with broad-spectrum antimicrobial activity as a potential biocontrol agent.</title>
        <authorList>
            <person name="Li L."/>
            <person name="Zhao Y."/>
            <person name="Li B."/>
            <person name="Xie X."/>
        </authorList>
    </citation>
    <scope>NUCLEOTIDE SEQUENCE [LARGE SCALE GENOMIC DNA]</scope>
    <source>
        <strain evidence="1 2">ZF390</strain>
        <plasmid evidence="1 2">pPlas1</plasmid>
    </source>
</reference>
<accession>A0A7H0YHE2</accession>
<dbReference type="RefSeq" id="WP_190299807.1">
    <property type="nucleotide sequence ID" value="NZ_CP061173.1"/>
</dbReference>